<keyword evidence="1" id="KW-0694">RNA-binding</keyword>
<evidence type="ECO:0000313" key="4">
    <source>
        <dbReference type="EMBL" id="QPG75464.1"/>
    </source>
</evidence>
<dbReference type="Pfam" id="PF14327">
    <property type="entry name" value="CSTF2_hinge"/>
    <property type="match status" value="1"/>
</dbReference>
<protein>
    <recommendedName>
        <fullName evidence="3">RRM domain-containing protein</fullName>
    </recommendedName>
</protein>
<dbReference type="Proteomes" id="UP000662931">
    <property type="component" value="Chromosome 3"/>
</dbReference>
<dbReference type="Gene3D" id="3.30.70.330">
    <property type="match status" value="1"/>
</dbReference>
<feature type="compositionally biased region" description="Low complexity" evidence="2">
    <location>
        <begin position="229"/>
        <end position="238"/>
    </location>
</feature>
<dbReference type="GO" id="GO:0005847">
    <property type="term" value="C:mRNA cleavage and polyadenylation specificity factor complex"/>
    <property type="evidence" value="ECO:0007669"/>
    <property type="project" value="TreeGrafter"/>
</dbReference>
<proteinExistence type="predicted"/>
<dbReference type="PANTHER" id="PTHR45735">
    <property type="entry name" value="CLEAVAGE STIMULATION FACTOR SUBUNIT 2"/>
    <property type="match status" value="1"/>
</dbReference>
<dbReference type="GO" id="GO:0003729">
    <property type="term" value="F:mRNA binding"/>
    <property type="evidence" value="ECO:0007669"/>
    <property type="project" value="TreeGrafter"/>
</dbReference>
<dbReference type="Pfam" id="PF00076">
    <property type="entry name" value="RRM_1"/>
    <property type="match status" value="1"/>
</dbReference>
<evidence type="ECO:0000259" key="3">
    <source>
        <dbReference type="PROSITE" id="PS50102"/>
    </source>
</evidence>
<dbReference type="Gene3D" id="1.25.40.630">
    <property type="match status" value="1"/>
</dbReference>
<dbReference type="InterPro" id="IPR035979">
    <property type="entry name" value="RBD_domain_sf"/>
</dbReference>
<dbReference type="RefSeq" id="XP_038779029.1">
    <property type="nucleotide sequence ID" value="XM_038923101.1"/>
</dbReference>
<dbReference type="GeneID" id="62196220"/>
<accession>A0A875S8P6</accession>
<dbReference type="SUPFAM" id="SSF54928">
    <property type="entry name" value="RNA-binding domain, RBD"/>
    <property type="match status" value="1"/>
</dbReference>
<dbReference type="InterPro" id="IPR025742">
    <property type="entry name" value="CSTF2_hinge"/>
</dbReference>
<gene>
    <name evidence="4" type="ORF">FOA43_002819</name>
</gene>
<dbReference type="InterPro" id="IPR000504">
    <property type="entry name" value="RRM_dom"/>
</dbReference>
<evidence type="ECO:0000313" key="5">
    <source>
        <dbReference type="Proteomes" id="UP000662931"/>
    </source>
</evidence>
<evidence type="ECO:0000256" key="1">
    <source>
        <dbReference type="PROSITE-ProRule" id="PRU00176"/>
    </source>
</evidence>
<sequence>MRPSKIIYITGIPYDKTEEQVLDIASSVGPVVSSKLLFDKDTGKSKGTCLVEYQDIETASSAVRNLNNYSISSDNGKGGRYLKCSFGSQDSILRLLQGDAWSGGGGYRSSPEQASKYELEREIPPLPAGMNVGDSSMDGLNATIYQALTRMDRSRLQNLVRDAQLMSQGNSKLMQLLLNRNPQLVYALVQSALLLNITSPDRIKDLLVDQEEAKLNSKLNSKPNSKTTVPVAPMVPVASTDPPNHTLTPQQLEAIRAICSMSDDQITQQIADTQQQQLYLEIKRKYSGLS</sequence>
<name>A0A875S8P6_EENNA</name>
<dbReference type="KEGG" id="bnn:FOA43_002819"/>
<dbReference type="SMART" id="SM00360">
    <property type="entry name" value="RRM"/>
    <property type="match status" value="1"/>
</dbReference>
<dbReference type="OrthoDB" id="15688at2759"/>
<feature type="domain" description="RRM" evidence="3">
    <location>
        <begin position="5"/>
        <end position="89"/>
    </location>
</feature>
<feature type="compositionally biased region" description="Polar residues" evidence="2">
    <location>
        <begin position="218"/>
        <end position="228"/>
    </location>
</feature>
<dbReference type="AlphaFoldDB" id="A0A875S8P6"/>
<organism evidence="4 5">
    <name type="scientific">Eeniella nana</name>
    <name type="common">Yeast</name>
    <name type="synonym">Brettanomyces nanus</name>
    <dbReference type="NCBI Taxonomy" id="13502"/>
    <lineage>
        <taxon>Eukaryota</taxon>
        <taxon>Fungi</taxon>
        <taxon>Dikarya</taxon>
        <taxon>Ascomycota</taxon>
        <taxon>Saccharomycotina</taxon>
        <taxon>Pichiomycetes</taxon>
        <taxon>Pichiales</taxon>
        <taxon>Pichiaceae</taxon>
        <taxon>Brettanomyces</taxon>
    </lineage>
</organism>
<evidence type="ECO:0000256" key="2">
    <source>
        <dbReference type="SAM" id="MobiDB-lite"/>
    </source>
</evidence>
<feature type="region of interest" description="Disordered" evidence="2">
    <location>
        <begin position="218"/>
        <end position="245"/>
    </location>
</feature>
<dbReference type="InterPro" id="IPR012677">
    <property type="entry name" value="Nucleotide-bd_a/b_plait_sf"/>
</dbReference>
<keyword evidence="5" id="KW-1185">Reference proteome</keyword>
<reference evidence="4" key="1">
    <citation type="submission" date="2020-10" db="EMBL/GenBank/DDBJ databases">
        <authorList>
            <person name="Roach M.J.R."/>
        </authorList>
    </citation>
    <scope>NUCLEOTIDE SEQUENCE</scope>
    <source>
        <strain evidence="4">CBS 1945</strain>
    </source>
</reference>
<dbReference type="PANTHER" id="PTHR45735:SF2">
    <property type="entry name" value="CLEAVAGE STIMULATION FACTOR SUBUNIT 2"/>
    <property type="match status" value="1"/>
</dbReference>
<dbReference type="EMBL" id="CP064814">
    <property type="protein sequence ID" value="QPG75464.1"/>
    <property type="molecule type" value="Genomic_DNA"/>
</dbReference>
<dbReference type="PROSITE" id="PS50102">
    <property type="entry name" value="RRM"/>
    <property type="match status" value="1"/>
</dbReference>